<organism evidence="1 2">
    <name type="scientific">Papaver somniferum</name>
    <name type="common">Opium poppy</name>
    <dbReference type="NCBI Taxonomy" id="3469"/>
    <lineage>
        <taxon>Eukaryota</taxon>
        <taxon>Viridiplantae</taxon>
        <taxon>Streptophyta</taxon>
        <taxon>Embryophyta</taxon>
        <taxon>Tracheophyta</taxon>
        <taxon>Spermatophyta</taxon>
        <taxon>Magnoliopsida</taxon>
        <taxon>Ranunculales</taxon>
        <taxon>Papaveraceae</taxon>
        <taxon>Papaveroideae</taxon>
        <taxon>Papaver</taxon>
    </lineage>
</organism>
<keyword evidence="2" id="KW-1185">Reference proteome</keyword>
<evidence type="ECO:0000313" key="2">
    <source>
        <dbReference type="Proteomes" id="UP000316621"/>
    </source>
</evidence>
<dbReference type="Proteomes" id="UP000316621">
    <property type="component" value="Chromosome 4"/>
</dbReference>
<dbReference type="Gramene" id="RZC57510">
    <property type="protein sequence ID" value="RZC57510"/>
    <property type="gene ID" value="C5167_004814"/>
</dbReference>
<proteinExistence type="predicted"/>
<sequence>ASGWRDVCDMYAAAASGYLEFGLGFLVEGVVYQLSFEISDLLASWQRWRSYFRTKENRVVLRF</sequence>
<dbReference type="EMBL" id="CM010718">
    <property type="protein sequence ID" value="RZC57510.1"/>
    <property type="molecule type" value="Genomic_DNA"/>
</dbReference>
<feature type="non-terminal residue" evidence="1">
    <location>
        <position position="1"/>
    </location>
</feature>
<evidence type="ECO:0000313" key="1">
    <source>
        <dbReference type="EMBL" id="RZC57510.1"/>
    </source>
</evidence>
<reference evidence="1 2" key="1">
    <citation type="journal article" date="2018" name="Science">
        <title>The opium poppy genome and morphinan production.</title>
        <authorList>
            <person name="Guo L."/>
            <person name="Winzer T."/>
            <person name="Yang X."/>
            <person name="Li Y."/>
            <person name="Ning Z."/>
            <person name="He Z."/>
            <person name="Teodor R."/>
            <person name="Lu Y."/>
            <person name="Bowser T.A."/>
            <person name="Graham I.A."/>
            <person name="Ye K."/>
        </authorList>
    </citation>
    <scope>NUCLEOTIDE SEQUENCE [LARGE SCALE GENOMIC DNA]</scope>
    <source>
        <strain evidence="2">cv. HN1</strain>
        <tissue evidence="1">Leaves</tissue>
    </source>
</reference>
<dbReference type="AlphaFoldDB" id="A0A4Y7JBX9"/>
<protein>
    <submittedName>
        <fullName evidence="1">Uncharacterized protein</fullName>
    </submittedName>
</protein>
<name>A0A4Y7JBX9_PAPSO</name>
<accession>A0A4Y7JBX9</accession>
<gene>
    <name evidence="1" type="ORF">C5167_004814</name>
</gene>